<dbReference type="Gene3D" id="2.10.109.10">
    <property type="entry name" value="Umud Fragment, subunit A"/>
    <property type="match status" value="1"/>
</dbReference>
<evidence type="ECO:0000313" key="6">
    <source>
        <dbReference type="Proteomes" id="UP000027665"/>
    </source>
</evidence>
<dbReference type="PANTHER" id="PTHR40661:SF1">
    <property type="entry name" value="HTH CRO_C1-TYPE DOMAIN-CONTAINING PROTEIN"/>
    <property type="match status" value="1"/>
</dbReference>
<dbReference type="GO" id="GO:0003677">
    <property type="term" value="F:DNA binding"/>
    <property type="evidence" value="ECO:0007669"/>
    <property type="project" value="UniProtKB-KW"/>
</dbReference>
<dbReference type="SUPFAM" id="SSF51306">
    <property type="entry name" value="LexA/Signal peptidase"/>
    <property type="match status" value="1"/>
</dbReference>
<organism evidence="5 6">
    <name type="scientific">Synergistes jonesii</name>
    <dbReference type="NCBI Taxonomy" id="2754"/>
    <lineage>
        <taxon>Bacteria</taxon>
        <taxon>Thermotogati</taxon>
        <taxon>Synergistota</taxon>
        <taxon>Synergistia</taxon>
        <taxon>Synergistales</taxon>
        <taxon>Synergistaceae</taxon>
        <taxon>Synergistes</taxon>
    </lineage>
</organism>
<keyword evidence="1" id="KW-0805">Transcription regulation</keyword>
<dbReference type="CDD" id="cd06529">
    <property type="entry name" value="S24_LexA-like"/>
    <property type="match status" value="1"/>
</dbReference>
<dbReference type="SMART" id="SM00530">
    <property type="entry name" value="HTH_XRE"/>
    <property type="match status" value="1"/>
</dbReference>
<evidence type="ECO:0000259" key="4">
    <source>
        <dbReference type="PROSITE" id="PS50943"/>
    </source>
</evidence>
<dbReference type="InterPro" id="IPR010982">
    <property type="entry name" value="Lambda_DNA-bd_dom_sf"/>
</dbReference>
<dbReference type="PANTHER" id="PTHR40661">
    <property type="match status" value="1"/>
</dbReference>
<dbReference type="InterPro" id="IPR001387">
    <property type="entry name" value="Cro/C1-type_HTH"/>
</dbReference>
<accession>A0A073IVV6</accession>
<dbReference type="EMBL" id="JMKI01000002">
    <property type="protein sequence ID" value="KEJ93561.1"/>
    <property type="molecule type" value="Genomic_DNA"/>
</dbReference>
<dbReference type="STRING" id="2754.EH55_01955"/>
<evidence type="ECO:0000256" key="2">
    <source>
        <dbReference type="ARBA" id="ARBA00023125"/>
    </source>
</evidence>
<dbReference type="InterPro" id="IPR036286">
    <property type="entry name" value="LexA/Signal_pep-like_sf"/>
</dbReference>
<dbReference type="Pfam" id="PF00717">
    <property type="entry name" value="Peptidase_S24"/>
    <property type="match status" value="1"/>
</dbReference>
<dbReference type="RefSeq" id="WP_051682504.1">
    <property type="nucleotide sequence ID" value="NZ_JMKI01000002.1"/>
</dbReference>
<evidence type="ECO:0000256" key="3">
    <source>
        <dbReference type="ARBA" id="ARBA00023163"/>
    </source>
</evidence>
<dbReference type="Gene3D" id="1.10.260.40">
    <property type="entry name" value="lambda repressor-like DNA-binding domains"/>
    <property type="match status" value="1"/>
</dbReference>
<reference evidence="5 6" key="1">
    <citation type="submission" date="2014-04" db="EMBL/GenBank/DDBJ databases">
        <title>Draft Genome Sequence of Synergistes jonesii.</title>
        <authorList>
            <person name="Coil D.A."/>
            <person name="Eisen J.A."/>
            <person name="Holland-Moritz H.E."/>
        </authorList>
    </citation>
    <scope>NUCLEOTIDE SEQUENCE [LARGE SCALE GENOMIC DNA]</scope>
    <source>
        <strain evidence="5 6">78-1</strain>
    </source>
</reference>
<dbReference type="Pfam" id="PF01381">
    <property type="entry name" value="HTH_3"/>
    <property type="match status" value="1"/>
</dbReference>
<protein>
    <recommendedName>
        <fullName evidence="4">HTH cro/C1-type domain-containing protein</fullName>
    </recommendedName>
</protein>
<dbReference type="AlphaFoldDB" id="A0A073IVV6"/>
<dbReference type="InterPro" id="IPR015927">
    <property type="entry name" value="Peptidase_S24_S26A/B/C"/>
</dbReference>
<dbReference type="OrthoDB" id="1863057at2"/>
<dbReference type="InterPro" id="IPR039418">
    <property type="entry name" value="LexA-like"/>
</dbReference>
<keyword evidence="6" id="KW-1185">Reference proteome</keyword>
<name>A0A073IVV6_9BACT</name>
<evidence type="ECO:0000256" key="1">
    <source>
        <dbReference type="ARBA" id="ARBA00023015"/>
    </source>
</evidence>
<comment type="caution">
    <text evidence="5">The sequence shown here is derived from an EMBL/GenBank/DDBJ whole genome shotgun (WGS) entry which is preliminary data.</text>
</comment>
<proteinExistence type="predicted"/>
<dbReference type="SUPFAM" id="SSF47413">
    <property type="entry name" value="lambda repressor-like DNA-binding domains"/>
    <property type="match status" value="1"/>
</dbReference>
<dbReference type="eggNOG" id="COG2932">
    <property type="taxonomic scope" value="Bacteria"/>
</dbReference>
<dbReference type="PROSITE" id="PS50943">
    <property type="entry name" value="HTH_CROC1"/>
    <property type="match status" value="1"/>
</dbReference>
<gene>
    <name evidence="5" type="ORF">EH55_01955</name>
</gene>
<feature type="domain" description="HTH cro/C1-type" evidence="4">
    <location>
        <begin position="8"/>
        <end position="62"/>
    </location>
</feature>
<dbReference type="Proteomes" id="UP000027665">
    <property type="component" value="Unassembled WGS sequence"/>
</dbReference>
<evidence type="ECO:0000313" key="5">
    <source>
        <dbReference type="EMBL" id="KEJ93561.1"/>
    </source>
</evidence>
<dbReference type="eggNOG" id="COG1476">
    <property type="taxonomic scope" value="Bacteria"/>
</dbReference>
<dbReference type="CDD" id="cd00093">
    <property type="entry name" value="HTH_XRE"/>
    <property type="match status" value="1"/>
</dbReference>
<keyword evidence="3" id="KW-0804">Transcription</keyword>
<sequence>MENFGIRLARLRKEKRLRRSDLAEVIGIDTETIARYERGEREPKLSDALTLADMLGVSLDYLAKGDEAQNKGDYFDGKDNICVLTTDIENAVISADTAKESVSVPRALVGKIDVNTPPFSLKITDDSMSSFGVKRGGYLIINPAERVDDFDIILVAYKSKTAIKRFQKMPDGAVRLLSPDGGDIDIPKEYIDDRNVFRIIGKAVLFQYSETIKLDHTF</sequence>
<dbReference type="GeneID" id="90984747"/>
<keyword evidence="2" id="KW-0238">DNA-binding</keyword>